<evidence type="ECO:0000256" key="4">
    <source>
        <dbReference type="ARBA" id="ARBA00022857"/>
    </source>
</evidence>
<keyword evidence="4" id="KW-0521">NADP</keyword>
<keyword evidence="2" id="KW-0285">Flavoprotein</keyword>
<sequence length="465" mass="51039">MYTGITLATTAISDFAVIGAGISGVVAAAHLLKEGLDVTVFERSSVAGGVCPCYVGLQNNVATRMLRTTLNSFPPGTPDVVSHSVLAAYIRDTSIKTGVHDVTKYNTSVQNLKKEGDHWTLDATSLEKQPSGSLSWTKHSSYFTDIVVASGHYHDPRVPNIPNLSTWKTYWPMRIQHSKSYRNPSPFANKTVLLIGASVSSTDIARELGPVAHRVYQTHRNGAFDLPATMLPSNAFRVDDVAAFDAIPDSFDARELRPDDPLPFNVTLTSGRTLCGIHHVILCTGYHITLPFLSSYCSPNPRGGVVVVDDTHDEITDTTLVTDGIQIHNLHKDIFYIPDPSLVFIGVPYFTATFTLFEFQAMIAAKVVAGKVKLPREDEMRSEYAEKVAAKGLGKGFHSLRGEEEAYVDGLVAWANRDLERGGWGVEERLRGHTEGWREAKVELVERMKGLLEGAGVVREIEVRC</sequence>
<proteinExistence type="inferred from homology"/>
<dbReference type="Proteomes" id="UP000244855">
    <property type="component" value="Unassembled WGS sequence"/>
</dbReference>
<dbReference type="SUPFAM" id="SSF51905">
    <property type="entry name" value="FAD/NAD(P)-binding domain"/>
    <property type="match status" value="2"/>
</dbReference>
<evidence type="ECO:0000256" key="3">
    <source>
        <dbReference type="ARBA" id="ARBA00022827"/>
    </source>
</evidence>
<evidence type="ECO:0000256" key="1">
    <source>
        <dbReference type="ARBA" id="ARBA00009183"/>
    </source>
</evidence>
<dbReference type="Pfam" id="PF00743">
    <property type="entry name" value="FMO-like"/>
    <property type="match status" value="1"/>
</dbReference>
<keyword evidence="5" id="KW-0560">Oxidoreductase</keyword>
<dbReference type="InterPro" id="IPR000960">
    <property type="entry name" value="Flavin_mOase"/>
</dbReference>
<protein>
    <submittedName>
        <fullName evidence="6">Dimethylaniline monooxygenase</fullName>
    </submittedName>
</protein>
<keyword evidence="3" id="KW-0274">FAD</keyword>
<dbReference type="Gene3D" id="3.50.50.60">
    <property type="entry name" value="FAD/NAD(P)-binding domain"/>
    <property type="match status" value="3"/>
</dbReference>
<dbReference type="GO" id="GO:0050661">
    <property type="term" value="F:NADP binding"/>
    <property type="evidence" value="ECO:0007669"/>
    <property type="project" value="InterPro"/>
</dbReference>
<accession>A0A2V1DSS3</accession>
<dbReference type="InterPro" id="IPR050346">
    <property type="entry name" value="FMO-like"/>
</dbReference>
<organism evidence="6 7">
    <name type="scientific">Periconia macrospinosa</name>
    <dbReference type="NCBI Taxonomy" id="97972"/>
    <lineage>
        <taxon>Eukaryota</taxon>
        <taxon>Fungi</taxon>
        <taxon>Dikarya</taxon>
        <taxon>Ascomycota</taxon>
        <taxon>Pezizomycotina</taxon>
        <taxon>Dothideomycetes</taxon>
        <taxon>Pleosporomycetidae</taxon>
        <taxon>Pleosporales</taxon>
        <taxon>Massarineae</taxon>
        <taxon>Periconiaceae</taxon>
        <taxon>Periconia</taxon>
    </lineage>
</organism>
<dbReference type="InterPro" id="IPR036188">
    <property type="entry name" value="FAD/NAD-bd_sf"/>
</dbReference>
<evidence type="ECO:0000256" key="5">
    <source>
        <dbReference type="ARBA" id="ARBA00023002"/>
    </source>
</evidence>
<gene>
    <name evidence="6" type="ORF">DM02DRAFT_718488</name>
</gene>
<dbReference type="PRINTS" id="PR00370">
    <property type="entry name" value="FMOXYGENASE"/>
</dbReference>
<keyword evidence="6" id="KW-0503">Monooxygenase</keyword>
<dbReference type="GO" id="GO:0050660">
    <property type="term" value="F:flavin adenine dinucleotide binding"/>
    <property type="evidence" value="ECO:0007669"/>
    <property type="project" value="InterPro"/>
</dbReference>
<dbReference type="PANTHER" id="PTHR23023">
    <property type="entry name" value="DIMETHYLANILINE MONOOXYGENASE"/>
    <property type="match status" value="1"/>
</dbReference>
<comment type="similarity">
    <text evidence="1">Belongs to the FMO family.</text>
</comment>
<evidence type="ECO:0000313" key="7">
    <source>
        <dbReference type="Proteomes" id="UP000244855"/>
    </source>
</evidence>
<dbReference type="PIRSF" id="PIRSF000332">
    <property type="entry name" value="FMO"/>
    <property type="match status" value="1"/>
</dbReference>
<dbReference type="GO" id="GO:0004499">
    <property type="term" value="F:N,N-dimethylaniline monooxygenase activity"/>
    <property type="evidence" value="ECO:0007669"/>
    <property type="project" value="InterPro"/>
</dbReference>
<dbReference type="InterPro" id="IPR020946">
    <property type="entry name" value="Flavin_mOase-like"/>
</dbReference>
<reference evidence="6 7" key="1">
    <citation type="journal article" date="2018" name="Sci. Rep.">
        <title>Comparative genomics provides insights into the lifestyle and reveals functional heterogeneity of dark septate endophytic fungi.</title>
        <authorList>
            <person name="Knapp D.G."/>
            <person name="Nemeth J.B."/>
            <person name="Barry K."/>
            <person name="Hainaut M."/>
            <person name="Henrissat B."/>
            <person name="Johnson J."/>
            <person name="Kuo A."/>
            <person name="Lim J.H.P."/>
            <person name="Lipzen A."/>
            <person name="Nolan M."/>
            <person name="Ohm R.A."/>
            <person name="Tamas L."/>
            <person name="Grigoriev I.V."/>
            <person name="Spatafora J.W."/>
            <person name="Nagy L.G."/>
            <person name="Kovacs G.M."/>
        </authorList>
    </citation>
    <scope>NUCLEOTIDE SEQUENCE [LARGE SCALE GENOMIC DNA]</scope>
    <source>
        <strain evidence="6 7">DSE2036</strain>
    </source>
</reference>
<evidence type="ECO:0000256" key="2">
    <source>
        <dbReference type="ARBA" id="ARBA00022630"/>
    </source>
</evidence>
<evidence type="ECO:0000313" key="6">
    <source>
        <dbReference type="EMBL" id="PVI00294.1"/>
    </source>
</evidence>
<dbReference type="AlphaFoldDB" id="A0A2V1DSS3"/>
<dbReference type="EMBL" id="KZ805376">
    <property type="protein sequence ID" value="PVI00294.1"/>
    <property type="molecule type" value="Genomic_DNA"/>
</dbReference>
<name>A0A2V1DSS3_9PLEO</name>
<dbReference type="OrthoDB" id="66881at2759"/>
<keyword evidence="7" id="KW-1185">Reference proteome</keyword>
<dbReference type="STRING" id="97972.A0A2V1DSS3"/>